<dbReference type="RefSeq" id="WP_285273022.1">
    <property type="nucleotide sequence ID" value="NZ_JASNVW010000001.1"/>
</dbReference>
<protein>
    <submittedName>
        <fullName evidence="2">DUF5622 domain-containing protein</fullName>
    </submittedName>
</protein>
<reference evidence="2 3" key="1">
    <citation type="submission" date="2023-05" db="EMBL/GenBank/DDBJ databases">
        <title>A new hyperthermophilic archaea 'Ignisphaera cupida' sp. nov. and description of the family 'Ignisphaeraceae' fam. nov.</title>
        <authorList>
            <person name="Podosokorskaya O.A."/>
            <person name="Elcheninov A.G."/>
            <person name="Klukina A."/>
            <person name="Merkel A.Y."/>
        </authorList>
    </citation>
    <scope>NUCLEOTIDE SEQUENCE [LARGE SCALE GENOMIC DNA]</scope>
    <source>
        <strain evidence="2 3">4213-co</strain>
    </source>
</reference>
<proteinExistence type="predicted"/>
<dbReference type="AlphaFoldDB" id="A0ABD4Z4X3"/>
<dbReference type="InterPro" id="IPR041043">
    <property type="entry name" value="DUF5622"/>
</dbReference>
<sequence length="67" mass="7862">MGLKHKKYVYVKRNDGVYVKVRVLKSREESESRYIVVGPKVNKPPYTATIISENQLPEPIRIKLYEI</sequence>
<dbReference type="Gene3D" id="3.30.160.830">
    <property type="match status" value="1"/>
</dbReference>
<organism evidence="2 3">
    <name type="scientific">Ignisphaera cupida</name>
    <dbReference type="NCBI Taxonomy" id="3050454"/>
    <lineage>
        <taxon>Archaea</taxon>
        <taxon>Thermoproteota</taxon>
        <taxon>Thermoprotei</taxon>
        <taxon>Desulfurococcales</taxon>
        <taxon>Desulfurococcaceae</taxon>
        <taxon>Ignisphaera</taxon>
    </lineage>
</organism>
<evidence type="ECO:0000313" key="2">
    <source>
        <dbReference type="EMBL" id="MDK6028047.1"/>
    </source>
</evidence>
<dbReference type="EMBL" id="JASNVW010000001">
    <property type="protein sequence ID" value="MDK6028047.1"/>
    <property type="molecule type" value="Genomic_DNA"/>
</dbReference>
<comment type="caution">
    <text evidence="2">The sequence shown here is derived from an EMBL/GenBank/DDBJ whole genome shotgun (WGS) entry which is preliminary data.</text>
</comment>
<keyword evidence="3" id="KW-1185">Reference proteome</keyword>
<dbReference type="Proteomes" id="UP001529235">
    <property type="component" value="Unassembled WGS sequence"/>
</dbReference>
<dbReference type="Pfam" id="PF18533">
    <property type="entry name" value="DUF5622"/>
    <property type="match status" value="1"/>
</dbReference>
<feature type="domain" description="DUF5622" evidence="1">
    <location>
        <begin position="3"/>
        <end position="66"/>
    </location>
</feature>
<evidence type="ECO:0000259" key="1">
    <source>
        <dbReference type="Pfam" id="PF18533"/>
    </source>
</evidence>
<accession>A0ABD4Z4X3</accession>
<gene>
    <name evidence="2" type="ORF">QPL79_01535</name>
</gene>
<evidence type="ECO:0000313" key="3">
    <source>
        <dbReference type="Proteomes" id="UP001529235"/>
    </source>
</evidence>
<name>A0ABD4Z4X3_9CREN</name>